<feature type="domain" description="Predicted membrane protein YciQ-like C-terminal" evidence="4">
    <location>
        <begin position="270"/>
        <end position="549"/>
    </location>
</feature>
<dbReference type="RefSeq" id="WP_250423364.1">
    <property type="nucleotide sequence ID" value="NZ_JAJKBJ010000015.1"/>
</dbReference>
<reference evidence="5" key="1">
    <citation type="submission" date="2021-11" db="EMBL/GenBank/DDBJ databases">
        <title>Legionella maioricencis sp. nov., a new species isolated from hot water samples in Mallorca.</title>
        <authorList>
            <person name="Crespi S."/>
            <person name="Drasar V."/>
            <person name="Salva-Serra F."/>
            <person name="Jaen-Luchoro D."/>
            <person name="Pineiro-Iglesias B."/>
            <person name="Aliaga F."/>
            <person name="Fernandez-Juarez V."/>
            <person name="Coll G."/>
            <person name="Moore E.R.B."/>
            <person name="Bennasar-Figueras A."/>
        </authorList>
    </citation>
    <scope>NUCLEOTIDE SEQUENCE</scope>
    <source>
        <strain evidence="5">HCPI-6</strain>
    </source>
</reference>
<feature type="compositionally biased region" description="Gly residues" evidence="1">
    <location>
        <begin position="599"/>
        <end position="619"/>
    </location>
</feature>
<name>A0A9X2D234_9GAMM</name>
<dbReference type="InterPro" id="IPR018702">
    <property type="entry name" value="DUF2207"/>
</dbReference>
<evidence type="ECO:0000259" key="4">
    <source>
        <dbReference type="Pfam" id="PF20990"/>
    </source>
</evidence>
<evidence type="ECO:0000256" key="2">
    <source>
        <dbReference type="SAM" id="Phobius"/>
    </source>
</evidence>
<keyword evidence="2" id="KW-0812">Transmembrane</keyword>
<evidence type="ECO:0000259" key="3">
    <source>
        <dbReference type="Pfam" id="PF09972"/>
    </source>
</evidence>
<dbReference type="InterPro" id="IPR048389">
    <property type="entry name" value="YciQ-like_C"/>
</dbReference>
<dbReference type="Pfam" id="PF09972">
    <property type="entry name" value="DUF2207"/>
    <property type="match status" value="1"/>
</dbReference>
<dbReference type="Proteomes" id="UP001139721">
    <property type="component" value="Unassembled WGS sequence"/>
</dbReference>
<feature type="transmembrane region" description="Helical" evidence="2">
    <location>
        <begin position="235"/>
        <end position="254"/>
    </location>
</feature>
<gene>
    <name evidence="5" type="ORF">LOX96_12195</name>
</gene>
<feature type="transmembrane region" description="Helical" evidence="2">
    <location>
        <begin position="407"/>
        <end position="428"/>
    </location>
</feature>
<proteinExistence type="predicted"/>
<keyword evidence="2" id="KW-1133">Transmembrane helix</keyword>
<evidence type="ECO:0000313" key="5">
    <source>
        <dbReference type="EMBL" id="MCL9684857.1"/>
    </source>
</evidence>
<keyword evidence="6" id="KW-1185">Reference proteome</keyword>
<feature type="domain" description="DUF2207" evidence="3">
    <location>
        <begin position="28"/>
        <end position="219"/>
    </location>
</feature>
<feature type="transmembrane region" description="Helical" evidence="2">
    <location>
        <begin position="379"/>
        <end position="401"/>
    </location>
</feature>
<feature type="region of interest" description="Disordered" evidence="1">
    <location>
        <begin position="594"/>
        <end position="619"/>
    </location>
</feature>
<dbReference type="AlphaFoldDB" id="A0A9X2D234"/>
<dbReference type="Pfam" id="PF20990">
    <property type="entry name" value="DUF2207_C"/>
    <property type="match status" value="1"/>
</dbReference>
<evidence type="ECO:0000256" key="1">
    <source>
        <dbReference type="SAM" id="MobiDB-lite"/>
    </source>
</evidence>
<feature type="transmembrane region" description="Helical" evidence="2">
    <location>
        <begin position="440"/>
        <end position="460"/>
    </location>
</feature>
<protein>
    <submittedName>
        <fullName evidence="5">DUF2207 domain-containing protein</fullName>
    </submittedName>
</protein>
<comment type="caution">
    <text evidence="5">The sequence shown here is derived from an EMBL/GenBank/DDBJ whole genome shotgun (WGS) entry which is preliminary data.</text>
</comment>
<evidence type="ECO:0000313" key="6">
    <source>
        <dbReference type="Proteomes" id="UP001139721"/>
    </source>
</evidence>
<sequence>MTMLKSLLIAGFWTSFFCSFSLWAVPVINAYDSFITVKPDSTLVVEEKINITTEGNVIQHGIYRDFPTRYQTPNGVVTIQFQVKSAELDGLSTPYVVKDLSNGVRVYLGDKQRYLAPGTYTFSLTYTAVGELGYFNDHDELYWNVTGNGWSYPILKVTAVVTLPNGAFEHITGYTAYTGYPGSREGDYQATKDPKEQTVTFTTTRALAANQGLTFVLGWKKGFVKERPVFMDPNYFLLLIQFLGLLLLLLYYYWTWHQYGKDGLARVIIPEYEPPPGYTPAALRYILKMGYDKKVLASAVLNLAVKGYLKINETKHLFSKTYTLIKQPDFNKTLPSEEQVLATAFFSDGDTLELKHQTKLEEMQDDFASDLEKKYEDKYFVSNVLYTVIGMSISLVIFALMALLNHNLWVCFWMLPFLLVIPLFIGPLDSYSLWRRIKIILRLLIYLGVFIGAAALISEPVFGTKTWIYCSLFLMIILTNLIFAYLLKRPTSIGQRVIEHTKGFKLFLNATEKDRLNFHNPPDRTPELFEQYLPYALALGVEQKWAEQFSTILAKTNYQPKWYIGAGVPFFNSTDFTSSISNSLSNAISSSTTAPGSSSGFGSGGGSGGGGGGGGGGGW</sequence>
<keyword evidence="2" id="KW-0472">Membrane</keyword>
<accession>A0A9X2D234</accession>
<dbReference type="EMBL" id="JAJKBJ010000015">
    <property type="protein sequence ID" value="MCL9684857.1"/>
    <property type="molecule type" value="Genomic_DNA"/>
</dbReference>
<feature type="transmembrane region" description="Helical" evidence="2">
    <location>
        <begin position="466"/>
        <end position="487"/>
    </location>
</feature>
<organism evidence="5 6">
    <name type="scientific">Legionella maioricensis</name>
    <dbReference type="NCBI Taxonomy" id="2896528"/>
    <lineage>
        <taxon>Bacteria</taxon>
        <taxon>Pseudomonadati</taxon>
        <taxon>Pseudomonadota</taxon>
        <taxon>Gammaproteobacteria</taxon>
        <taxon>Legionellales</taxon>
        <taxon>Legionellaceae</taxon>
        <taxon>Legionella</taxon>
    </lineage>
</organism>